<dbReference type="Proteomes" id="UP000605990">
    <property type="component" value="Unassembled WGS sequence"/>
</dbReference>
<organism evidence="2 3">
    <name type="scientific">Flavobacterium bernardetii</name>
    <dbReference type="NCBI Taxonomy" id="2813823"/>
    <lineage>
        <taxon>Bacteria</taxon>
        <taxon>Pseudomonadati</taxon>
        <taxon>Bacteroidota</taxon>
        <taxon>Flavobacteriia</taxon>
        <taxon>Flavobacteriales</taxon>
        <taxon>Flavobacteriaceae</taxon>
        <taxon>Flavobacterium</taxon>
    </lineage>
</organism>
<dbReference type="Pfam" id="PF04536">
    <property type="entry name" value="TPM_phosphatase"/>
    <property type="match status" value="1"/>
</dbReference>
<reference evidence="2 3" key="1">
    <citation type="submission" date="2020-08" db="EMBL/GenBank/DDBJ databases">
        <title>Description of novel Flavobacterium F-408 isolate.</title>
        <authorList>
            <person name="Saticioglu I.B."/>
            <person name="Duman M."/>
            <person name="Altun S."/>
        </authorList>
    </citation>
    <scope>NUCLEOTIDE SEQUENCE [LARGE SCALE GENOMIC DNA]</scope>
    <source>
        <strain evidence="2 3">F-408</strain>
    </source>
</reference>
<feature type="domain" description="TPM" evidence="1">
    <location>
        <begin position="33"/>
        <end position="157"/>
    </location>
</feature>
<protein>
    <submittedName>
        <fullName evidence="2">TPM domain-containing protein</fullName>
    </submittedName>
</protein>
<dbReference type="PANTHER" id="PTHR30373:SF2">
    <property type="entry name" value="UPF0603 PROTEIN YGCG"/>
    <property type="match status" value="1"/>
</dbReference>
<accession>A0ABR7IY16</accession>
<dbReference type="PANTHER" id="PTHR30373">
    <property type="entry name" value="UPF0603 PROTEIN YGCG"/>
    <property type="match status" value="1"/>
</dbReference>
<name>A0ABR7IY16_9FLAO</name>
<dbReference type="InterPro" id="IPR007621">
    <property type="entry name" value="TPM_dom"/>
</dbReference>
<dbReference type="EMBL" id="JACRUN010000003">
    <property type="protein sequence ID" value="MBC5834529.1"/>
    <property type="molecule type" value="Genomic_DNA"/>
</dbReference>
<evidence type="ECO:0000313" key="2">
    <source>
        <dbReference type="EMBL" id="MBC5834529.1"/>
    </source>
</evidence>
<gene>
    <name evidence="2" type="ORF">H8R27_06480</name>
</gene>
<keyword evidence="3" id="KW-1185">Reference proteome</keyword>
<comment type="caution">
    <text evidence="2">The sequence shown here is derived from an EMBL/GenBank/DDBJ whole genome shotgun (WGS) entry which is preliminary data.</text>
</comment>
<sequence length="160" mass="17894">MRSKLHFVLILIFGFLSFSFGQETSFPKPIGFVNDFENLIHLEEVTKLEALLINYEKQTSNEIVVVTISEIGNGNDFDNYALALAQNWAVGKIGKDNGLVIVISNQLGRIRICTGTGTEKILTDEICNTILEENIIPNFKNGEIYKGIESGINALIEKWK</sequence>
<dbReference type="Gene3D" id="3.10.310.50">
    <property type="match status" value="1"/>
</dbReference>
<evidence type="ECO:0000313" key="3">
    <source>
        <dbReference type="Proteomes" id="UP000605990"/>
    </source>
</evidence>
<evidence type="ECO:0000259" key="1">
    <source>
        <dbReference type="Pfam" id="PF04536"/>
    </source>
</evidence>
<proteinExistence type="predicted"/>
<dbReference type="RefSeq" id="WP_166126925.1">
    <property type="nucleotide sequence ID" value="NZ_JAANOQ010000004.1"/>
</dbReference>